<keyword evidence="2" id="KW-0477">Merozoite</keyword>
<feature type="transmembrane region" description="Helical" evidence="1">
    <location>
        <begin position="6"/>
        <end position="22"/>
    </location>
</feature>
<dbReference type="GeneID" id="80518391"/>
<dbReference type="EMBL" id="KY523104">
    <property type="protein sequence ID" value="QKU34974.1"/>
    <property type="molecule type" value="Genomic_DNA"/>
</dbReference>
<keyword evidence="1" id="KW-0472">Membrane</keyword>
<evidence type="ECO:0000256" key="1">
    <source>
        <dbReference type="SAM" id="Phobius"/>
    </source>
</evidence>
<organism evidence="2">
    <name type="scientific">Tupanvirus soda lake</name>
    <dbReference type="NCBI Taxonomy" id="2126985"/>
    <lineage>
        <taxon>Viruses</taxon>
        <taxon>Varidnaviria</taxon>
        <taxon>Bamfordvirae</taxon>
        <taxon>Nucleocytoviricota</taxon>
        <taxon>Megaviricetes</taxon>
        <taxon>Imitervirales</taxon>
        <taxon>Mimiviridae</taxon>
        <taxon>Megamimivirinae</taxon>
        <taxon>Tupanvirus</taxon>
        <taxon>Tupanvirus salinum</taxon>
    </lineage>
</organism>
<proteinExistence type="predicted"/>
<accession>A0A6N1NJ88</accession>
<sequence>MTKTTIIIIAVVIIIIIVLMFNDNNNNNSHNDLVYNQVPIDTFRPMSTYPYVSSTYNDYYNRVYANDPTYAKYLSNVYGAYDVNFNNGNDPVAQQYSHSIIGRDPAVVNASNDPAVVGGGKPTNRGAGTVYGSLSNVPTGGIKLYNRFPSVMRRREFFNGTTTNVPNESNMPIMSPGVPSAPTITPSAPTITPSAPTITPSAPTITPSAPSVPITSQLDGVFIPSGTNCLTVLPGKLVISATSGGLVINQGSNGVPTPYVPEINEAIAAEHFCNIGVNEPDNIFGDVKPYDQDMHVFGKSKDYDSFQAQDHFELLNN</sequence>
<dbReference type="KEGG" id="vg:80518391"/>
<evidence type="ECO:0000313" key="2">
    <source>
        <dbReference type="EMBL" id="QKU34974.1"/>
    </source>
</evidence>
<keyword evidence="1" id="KW-1133">Transmembrane helix</keyword>
<name>A0A6N1NJ88_9VIRU</name>
<reference evidence="2" key="1">
    <citation type="submission" date="2017-01" db="EMBL/GenBank/DDBJ databases">
        <authorList>
            <person name="Assis F.L."/>
            <person name="Abrahao J.S."/>
            <person name="Silva L."/>
            <person name="Khalil J.B."/>
            <person name="Rodrigues R."/>
            <person name="Silva L.S."/>
            <person name="Arantes T."/>
            <person name="Boratto P."/>
            <person name="Andrade M."/>
            <person name="Kroon E.G."/>
            <person name="Ribeiro B."/>
            <person name="Bergier I."/>
            <person name="Seligmann H."/>
            <person name="Ghigo E."/>
            <person name="Colson P."/>
            <person name="Levasseur A."/>
            <person name="Raoult D."/>
            <person name="Scola B.L."/>
        </authorList>
    </citation>
    <scope>NUCLEOTIDE SEQUENCE</scope>
    <source>
        <strain evidence="2">Soda lake</strain>
    </source>
</reference>
<protein>
    <submittedName>
        <fullName evidence="2">Merozoite surface protein 1</fullName>
    </submittedName>
</protein>
<reference evidence="2" key="2">
    <citation type="journal article" date="2018" name="Nat. Commun.">
        <title>Tailed giant Tupanvirus possesses the most complete translational apparatus of the known virosphere.</title>
        <authorList>
            <person name="Abrahao J."/>
            <person name="Silva L."/>
            <person name="Silva L.S."/>
            <person name="Khalil J.Y.B."/>
            <person name="Rodrigues R."/>
            <person name="Arantes T."/>
            <person name="Assis F."/>
            <person name="Boratto P."/>
            <person name="Andrade M."/>
            <person name="Kroon E.G."/>
            <person name="Ribeiro B."/>
            <person name="Bergier I."/>
            <person name="Seligmann H."/>
            <person name="Ghigo E."/>
            <person name="Colson P."/>
            <person name="Levasseur A."/>
            <person name="Kroemer G."/>
            <person name="Raoult D."/>
            <person name="La Scola B."/>
        </authorList>
    </citation>
    <scope>NUCLEOTIDE SEQUENCE [LARGE SCALE GENOMIC DNA]</scope>
    <source>
        <strain evidence="2">Soda lake</strain>
    </source>
</reference>
<keyword evidence="1" id="KW-0812">Transmembrane</keyword>
<dbReference type="RefSeq" id="YP_010781627.1">
    <property type="nucleotide sequence ID" value="NC_075039.1"/>
</dbReference>